<accession>A0A818V9F1</accession>
<feature type="compositionally biased region" description="Acidic residues" evidence="1">
    <location>
        <begin position="959"/>
        <end position="968"/>
    </location>
</feature>
<evidence type="ECO:0000313" key="3">
    <source>
        <dbReference type="Proteomes" id="UP000663836"/>
    </source>
</evidence>
<feature type="region of interest" description="Disordered" evidence="1">
    <location>
        <begin position="702"/>
        <end position="729"/>
    </location>
</feature>
<gene>
    <name evidence="2" type="ORF">JBS370_LOCUS9678</name>
</gene>
<evidence type="ECO:0000256" key="1">
    <source>
        <dbReference type="SAM" id="MobiDB-lite"/>
    </source>
</evidence>
<protein>
    <submittedName>
        <fullName evidence="2">Uncharacterized protein</fullName>
    </submittedName>
</protein>
<feature type="compositionally biased region" description="Basic and acidic residues" evidence="1">
    <location>
        <begin position="941"/>
        <end position="958"/>
    </location>
</feature>
<dbReference type="Proteomes" id="UP000663836">
    <property type="component" value="Unassembled WGS sequence"/>
</dbReference>
<evidence type="ECO:0000313" key="2">
    <source>
        <dbReference type="EMBL" id="CAF3703738.1"/>
    </source>
</evidence>
<feature type="region of interest" description="Disordered" evidence="1">
    <location>
        <begin position="1047"/>
        <end position="1093"/>
    </location>
</feature>
<feature type="compositionally biased region" description="Polar residues" evidence="1">
    <location>
        <begin position="1047"/>
        <end position="1061"/>
    </location>
</feature>
<dbReference type="EMBL" id="CAJOBD010000668">
    <property type="protein sequence ID" value="CAF3703738.1"/>
    <property type="molecule type" value="Genomic_DNA"/>
</dbReference>
<comment type="caution">
    <text evidence="2">The sequence shown here is derived from an EMBL/GenBank/DDBJ whole genome shotgun (WGS) entry which is preliminary data.</text>
</comment>
<proteinExistence type="predicted"/>
<organism evidence="2 3">
    <name type="scientific">Rotaria sordida</name>
    <dbReference type="NCBI Taxonomy" id="392033"/>
    <lineage>
        <taxon>Eukaryota</taxon>
        <taxon>Metazoa</taxon>
        <taxon>Spiralia</taxon>
        <taxon>Gnathifera</taxon>
        <taxon>Rotifera</taxon>
        <taxon>Eurotatoria</taxon>
        <taxon>Bdelloidea</taxon>
        <taxon>Philodinida</taxon>
        <taxon>Philodinidae</taxon>
        <taxon>Rotaria</taxon>
    </lineage>
</organism>
<name>A0A818V9F1_9BILA</name>
<reference evidence="2" key="1">
    <citation type="submission" date="2021-02" db="EMBL/GenBank/DDBJ databases">
        <authorList>
            <person name="Nowell W R."/>
        </authorList>
    </citation>
    <scope>NUCLEOTIDE SEQUENCE</scope>
</reference>
<feature type="region of interest" description="Disordered" evidence="1">
    <location>
        <begin position="941"/>
        <end position="972"/>
    </location>
</feature>
<sequence>MNPRIEKLCLPRHRRDAVWKFWQPNAKLEKIYPPIYWKKLDYKNIHSNKTTKITEFKKSHDENSCLNACNYTTLIYQHESDKQFNEKGFRIFIDFEHDGLEHTTWKESIEDDHLLRDKFKKKDKPSTIEFSWSNLNHQQQFFNDQYLQRQELIRYIKARIQKDNLFELDKSSYPNRPMSMSRRPRDVLHIDFYPAACFQGSKTEATFKTFYHRKYLLFQHLREHTLKDLIAIANIVQLDIDIIGHFVLHPNELSKHEIKMFELTSEFGDIYEGHIIRINKEKLVLLLASTYHTDMKLAQSDDLKNLINDSTNFHQSTIEQIVIDHVREYLQTNNDYSIAQIRRIQIELEPLTNKGKRRVIVHLITNEEIIENLTFEITHEQEPQLFNIEYEKNLYFLQGINEQNIIHSVEDKLKQLFTKRYSLIHKEETHNSYLQLTLDIEYDTINSIEKMFYAYANHKLTTYSREECMRIAIEYSFDDLLDKLDSNELQSTDDKQIQMMMDDVQMRLRLQIERRLEAETTAKILLIGPSMKKEIESIGKDVIVLDHHREIFIKQSDTGIASTRMKDIQRNNGNIILHEEITGGPKGFDRLPMSIDSLTILTRVQQRKRLAAEENDNNLDLRGSETHRLVAFDNQKQTMSSSVEYEQNNIEKKSLPHLHEPFSFDEYDHNNIKVFNTTSINTKSFNTSANTKQQYLIELNQNNQQRKKKKMSRSSVEYGKHKQKRKRHKHYESISSNIFINNINSKHSFLNNLFLLYQNKKQKTINDNRKQKHIQLPNAINVNTMVENSNTTTKICSNDEILTLKNGISLQDNLFIQSNEDLSLINELKHSNLLNSFGEQQLQNDNSRPTINIITDSISLTSVHDNIERQNSYINTSLKLDYLCYPLETNEDKENFLDQFLNNRDHDGGLDEKEEGNNEQTSQLNNVIIKENYFIDHKDRDESTEHQQFQDEGFQDKEEMADDESNFEESEKSYDTEHYLRSLYGSLSSTMKQVYVIYQSKSSRLKSSLDLAHIFISFLHIRKDVAYEIASTIIDARQRLVQSKLTQKSSSSANIDGNSTSNIHINDERDDNDDDASISSGIGTTEDSDNDRRKRCNLDENKIFCLSNSQRIMNRITTYLSEVDWRVFNYITKHFLQNGTMITSHALEFSSALLIDLIEDSVYQTYFHSKWCSDLYVNLNDKKEINDINNTLIEEFFKKSIYYLFNRLQLINLPLLECIALLHTLKKYMSTNLLQEFISLECHTVPLGLDPCIWFSTNILIKTICSLTDDILKQMNNDYLSDYTKFEYVLVSYFGKIQIVHNLQDIIEINQHQTTSKSSSTISNSKYLLHVIDLDQAPKFFSHQAFKRFKFDEQNQLNGDIEALKDLVLLDIEKRNIKSMKGPYIPLTINDLVTHQQNRVLTPSPWVSVQNHQRSATQKLPVDDYSVREDLYHFDETTDSTKPDNLPPEVRDLLDNMIRKYGTIEDNLEILTTRDLYEGLSEDVAQLVENAIEAVQRFDRENNIGDRKLQNKKTVNDRLTEFFKYAGRHGVRLLDDILKLAKLRSNDPKKYIPLAVNMLKDRLKQSGTTRVRKQAVRFGYTLETLFMATNDEPALIAAMLKKKIDEKKSFIFSENSGESLTTELDSLQQITKEVDKKIDTSLIESLISTKISSHPSKMSTIDKHRQILPIIDEAIESTRSSSSTTDIDREFYSEAMMSTTIVSHDGLTLAQLVVLVIGQNQEPLKLTNIQIEQRMYIPFILGYYLHKITIQHIGASQGNLHLNENQIRSLMTHINLVNWMSLTSTLPIEQQQSWLILQLDQLIELCDQQMIDIDKLLDNIPTLQNSSLFDSSNIKFTLTSSQIAHLINQNNFDIRKLIDSEQNLKQQDVQAQQFRLNSSQLAYLCAHHRTINNQGIIGLSVAQLIGIYMLQQKLNENDPSLLFSLDYQQIKHLALIQNMSLEHFHSLPSSNKPFQLTHNQLIHLAMENKIPIKQLISIHNDQKSKIFDQKQLCALINQNSQPNMIQKSADLTQSIDKSFHIQQHVHLTVEQIFSLIKSSNIKLNQLTTCTTEHIDMIEFRFKPEQLATLWDMNISIDDLEYTTSSPRSLSQFILSDEQFSSLLYSVSTSILSTHYKSSIMMKPLIQSNKSINIIEKSTDMQNRLHSSLADQLTAMHERLKSSIQTHIETVEIVSNSILKRNRIENTLNLVHQLSLHSIDDISTKEVETIPSFILDLLKINTITENIYKSIKQGEITSDILDKPVKLATKSKEMIDLIANGNLNKTIIESIQTYELSFSQIYKIQTQLLTPKLIEEFKSENLSKRILDAYKSQSPLQIINKVRSSVTQLNKLLLQQSSSISQSDPTIVPIVQQTTTQNIITTDNVFESDDLNTEKQISSNENIVDKSYRATKQNPIIIYPKSPTIRQQILQELRDRLDGQLLELKKEYSIEPIKGKPSIRQITTKLRTMEIIKELETLIGRQIDEVDILNILEGHISALLDEVQVDTNQTNVLFNRNSQQRLNRINERIQLVNILQHDIENKRLKRQMNLEELTALVLEDFQKFEQLTNIHLTTDDLRIISMNRFSSLEQSITRQLTESEYRYLLENHLSFDYIEQKVLKRPLTVEERIEQEELTLQPYQELFTDKTSILSRKFIDNLKQQQNIKLTHTQLEQILQYRAQLVDQYDIIHSISPLIKIIEEQLNRSLTVDEKKRLIDDDYSMIEQIKNLKYNNINRKILPITASLLRLVENTQDKNLLENIKYLENDIGRSLTKQEIIMVANGDIIGLEKSFNKSLTTETIKSMYNNRFIDLKNELNRNLTDKEIRDILNGKLSGIEKVLGRQLTSTERLTYKPVNIIDLTASQLTHTPSIDTTVQELEDVLERRLTLDEIQYLADQQNNVVKEDFNKKLSSNQLDIKEVSQMQLTDFEKDNSNEDLFIFDRILKQPIHFTLSEIEKAIGKSLNSDELKRFAGSRFIQIEYDLGKSLSDLQRSNLLNGDKLTIESLIDRQLSPEETGPHIVDITNIERILNRSLTLDELTNLAGDRFDEIRIIFQRPFKHEELIDLLNGNYTKIIKLIDEKLNIQKEDELQELPVNRLRYFENILHRKLSPHELLRFAENRFEPLSRLLSDVMKSEQILDLASGHYDKIEIFFNRSLTSKEKYDLKKSILQANIKYSNSYDELEYIIQRRLNEQELRTLIGNQYHEIEIRLGKLLTEKQIRNILHGEYDYSLIEVEDLINYLKRKYQDNQKRTQNIFNQLIKKIDQDYIESPKESIIIKPLRQFNVTSSIQQKQSDLEFHQSTSELLEQLSNDVEKHKIIKRQDSLVDSHSSEIFDNKSISSYDELKHYQQQLLSDKEITPKSIFSSHELISSVVVVDDEIQPNKAFENITRIVESIADKEHIEEMTTVTNAIDKFQMKFSRNVDKPSYHQTTATWLSNLYKDTTFSYPPTIEPIDNKLINREVSSPQIHTDDDLYLGWTLFKSIDRPDLGLKEEKPRMINVKHIAQTYVVGIPEEYADTKTKGKKIMNFKNSHICICYILPKAIANKIYQEKSILPRSPKSRIIKEMTEFVSQLFHMPIINDVTHFIVPSRTYNDIIESTNIYESEIIHIEDDELQMRDSPETLEWYEECIQRNIQIHAQIPTEYQPSIVYCHTGRQSVITPAKRVEQRKISIEDAMVKSKVVLDQPESKVPKGISTFNSGFIERRNQSLLDFQSIESTSTSQTVTDLIIHTITTSQKTNLLEALEELFSQENLDTYQITESHWHDIFLILLNSYLRSQSINRQEIFQRLTDKLHDLRNKERRRSSEFYPNISIASSTIDEIINTSNESDIIETKRKSFHFGLRSSFDSMNSIQSQNDLEYNSIPVIIDQQSIINQEKILSSTNNNSLIQSFSQNHSSIAKSKIVTHDLVPKKSSHFQSNIDKINVNSIEYINKHSSVIRQTLSINSNAINEHQCSSTPMKHGRYKITVMHSDEPLDIPSNHVKTSTESTKLPPIVPKKRLFSTKQSISTALFDNQLLPSSSTTTTTKQIRKKIFSNFRNK</sequence>